<evidence type="ECO:0000313" key="5">
    <source>
        <dbReference type="EMBL" id="QNG51566.1"/>
    </source>
</evidence>
<dbReference type="SMART" id="SM00347">
    <property type="entry name" value="HTH_MARR"/>
    <property type="match status" value="1"/>
</dbReference>
<dbReference type="InterPro" id="IPR036388">
    <property type="entry name" value="WH-like_DNA-bd_sf"/>
</dbReference>
<keyword evidence="2" id="KW-0238">DNA-binding</keyword>
<dbReference type="GO" id="GO:0003700">
    <property type="term" value="F:DNA-binding transcription factor activity"/>
    <property type="evidence" value="ECO:0007669"/>
    <property type="project" value="InterPro"/>
</dbReference>
<dbReference type="PROSITE" id="PS50995">
    <property type="entry name" value="HTH_MARR_2"/>
    <property type="match status" value="1"/>
</dbReference>
<sequence>MTATGRDSARRTPLDRLLGRAEYRVARRVEAAAASEGLTVDHWRVLDLLADGEGHTMTGIASSVGVPGPTLTKIVDRLVDTARVYRLADARDRRRVLVFLSDDGRAVHTRLSPAVHDVEADLLGVLGPDAPVLLDLLDRLAADD</sequence>
<dbReference type="Gene3D" id="1.10.10.10">
    <property type="entry name" value="Winged helix-like DNA-binding domain superfamily/Winged helix DNA-binding domain"/>
    <property type="match status" value="1"/>
</dbReference>
<evidence type="ECO:0000256" key="1">
    <source>
        <dbReference type="ARBA" id="ARBA00023015"/>
    </source>
</evidence>
<reference evidence="5 6" key="1">
    <citation type="submission" date="2020-08" db="EMBL/GenBank/DDBJ databases">
        <authorList>
            <person name="Mo P."/>
        </authorList>
    </citation>
    <scope>NUCLEOTIDE SEQUENCE [LARGE SCALE GENOMIC DNA]</scope>
    <source>
        <strain evidence="5 6">CGMCC 4.1532</strain>
    </source>
</reference>
<dbReference type="PANTHER" id="PTHR33164:SF64">
    <property type="entry name" value="TRANSCRIPTIONAL REGULATOR SLYA"/>
    <property type="match status" value="1"/>
</dbReference>
<evidence type="ECO:0000256" key="2">
    <source>
        <dbReference type="ARBA" id="ARBA00023125"/>
    </source>
</evidence>
<dbReference type="Proteomes" id="UP000515728">
    <property type="component" value="Chromosome"/>
</dbReference>
<dbReference type="InterPro" id="IPR039422">
    <property type="entry name" value="MarR/SlyA-like"/>
</dbReference>
<dbReference type="GO" id="GO:0003677">
    <property type="term" value="F:DNA binding"/>
    <property type="evidence" value="ECO:0007669"/>
    <property type="project" value="UniProtKB-KW"/>
</dbReference>
<dbReference type="InterPro" id="IPR000835">
    <property type="entry name" value="HTH_MarR-typ"/>
</dbReference>
<dbReference type="RefSeq" id="WP_185718320.1">
    <property type="nucleotide sequence ID" value="NZ_BAAAWI010000001.1"/>
</dbReference>
<accession>A0A7G7MFK5</accession>
<evidence type="ECO:0000256" key="3">
    <source>
        <dbReference type="ARBA" id="ARBA00023163"/>
    </source>
</evidence>
<dbReference type="GO" id="GO:0006950">
    <property type="term" value="P:response to stress"/>
    <property type="evidence" value="ECO:0007669"/>
    <property type="project" value="TreeGrafter"/>
</dbReference>
<dbReference type="EMBL" id="CP060131">
    <property type="protein sequence ID" value="QNG51566.1"/>
    <property type="molecule type" value="Genomic_DNA"/>
</dbReference>
<keyword evidence="1" id="KW-0805">Transcription regulation</keyword>
<proteinExistence type="predicted"/>
<gene>
    <name evidence="5" type="ORF">H6H00_26210</name>
</gene>
<dbReference type="PANTHER" id="PTHR33164">
    <property type="entry name" value="TRANSCRIPTIONAL REGULATOR, MARR FAMILY"/>
    <property type="match status" value="1"/>
</dbReference>
<dbReference type="SUPFAM" id="SSF46785">
    <property type="entry name" value="Winged helix' DNA-binding domain"/>
    <property type="match status" value="1"/>
</dbReference>
<feature type="domain" description="HTH marR-type" evidence="4">
    <location>
        <begin position="11"/>
        <end position="142"/>
    </location>
</feature>
<name>A0A7G7MFK5_9PSEU</name>
<dbReference type="KEGG" id="ppel:H6H00_26210"/>
<evidence type="ECO:0000259" key="4">
    <source>
        <dbReference type="PROSITE" id="PS50995"/>
    </source>
</evidence>
<protein>
    <submittedName>
        <fullName evidence="5">MarR family transcriptional regulator</fullName>
    </submittedName>
</protein>
<dbReference type="Pfam" id="PF12802">
    <property type="entry name" value="MarR_2"/>
    <property type="match status" value="1"/>
</dbReference>
<organism evidence="5 6">
    <name type="scientific">Pseudonocardia petroleophila</name>
    <dbReference type="NCBI Taxonomy" id="37331"/>
    <lineage>
        <taxon>Bacteria</taxon>
        <taxon>Bacillati</taxon>
        <taxon>Actinomycetota</taxon>
        <taxon>Actinomycetes</taxon>
        <taxon>Pseudonocardiales</taxon>
        <taxon>Pseudonocardiaceae</taxon>
        <taxon>Pseudonocardia</taxon>
    </lineage>
</organism>
<keyword evidence="3" id="KW-0804">Transcription</keyword>
<dbReference type="AlphaFoldDB" id="A0A7G7MFK5"/>
<dbReference type="InterPro" id="IPR036390">
    <property type="entry name" value="WH_DNA-bd_sf"/>
</dbReference>
<evidence type="ECO:0000313" key="6">
    <source>
        <dbReference type="Proteomes" id="UP000515728"/>
    </source>
</evidence>
<keyword evidence="6" id="KW-1185">Reference proteome</keyword>